<dbReference type="AlphaFoldDB" id="A0A1E3PU14"/>
<dbReference type="Proteomes" id="UP000094385">
    <property type="component" value="Unassembled WGS sequence"/>
</dbReference>
<accession>A0A1E3PU14</accession>
<gene>
    <name evidence="2" type="ORF">LIPSTDRAFT_76758</name>
</gene>
<evidence type="ECO:0000313" key="2">
    <source>
        <dbReference type="EMBL" id="ODQ68778.1"/>
    </source>
</evidence>
<protein>
    <submittedName>
        <fullName evidence="2">Uncharacterized protein</fullName>
    </submittedName>
</protein>
<feature type="compositionally biased region" description="Basic residues" evidence="1">
    <location>
        <begin position="30"/>
        <end position="44"/>
    </location>
</feature>
<evidence type="ECO:0000313" key="3">
    <source>
        <dbReference type="Proteomes" id="UP000094385"/>
    </source>
</evidence>
<sequence>MCEADIEVQYGRKVELGVLVGEEIGGSGAGRRHKAKIGGKRKEKRAGVRERIIR</sequence>
<evidence type="ECO:0000256" key="1">
    <source>
        <dbReference type="SAM" id="MobiDB-lite"/>
    </source>
</evidence>
<name>A0A1E3PU14_LIPST</name>
<feature type="compositionally biased region" description="Basic and acidic residues" evidence="1">
    <location>
        <begin position="45"/>
        <end position="54"/>
    </location>
</feature>
<feature type="region of interest" description="Disordered" evidence="1">
    <location>
        <begin position="26"/>
        <end position="54"/>
    </location>
</feature>
<reference evidence="2 3" key="1">
    <citation type="journal article" date="2016" name="Proc. Natl. Acad. Sci. U.S.A.">
        <title>Comparative genomics of biotechnologically important yeasts.</title>
        <authorList>
            <person name="Riley R."/>
            <person name="Haridas S."/>
            <person name="Wolfe K.H."/>
            <person name="Lopes M.R."/>
            <person name="Hittinger C.T."/>
            <person name="Goeker M."/>
            <person name="Salamov A.A."/>
            <person name="Wisecaver J.H."/>
            <person name="Long T.M."/>
            <person name="Calvey C.H."/>
            <person name="Aerts A.L."/>
            <person name="Barry K.W."/>
            <person name="Choi C."/>
            <person name="Clum A."/>
            <person name="Coughlan A.Y."/>
            <person name="Deshpande S."/>
            <person name="Douglass A.P."/>
            <person name="Hanson S.J."/>
            <person name="Klenk H.-P."/>
            <person name="LaButti K.M."/>
            <person name="Lapidus A."/>
            <person name="Lindquist E.A."/>
            <person name="Lipzen A.M."/>
            <person name="Meier-Kolthoff J.P."/>
            <person name="Ohm R.A."/>
            <person name="Otillar R.P."/>
            <person name="Pangilinan J.L."/>
            <person name="Peng Y."/>
            <person name="Rokas A."/>
            <person name="Rosa C.A."/>
            <person name="Scheuner C."/>
            <person name="Sibirny A.A."/>
            <person name="Slot J.C."/>
            <person name="Stielow J.B."/>
            <person name="Sun H."/>
            <person name="Kurtzman C.P."/>
            <person name="Blackwell M."/>
            <person name="Grigoriev I.V."/>
            <person name="Jeffries T.W."/>
        </authorList>
    </citation>
    <scope>NUCLEOTIDE SEQUENCE [LARGE SCALE GENOMIC DNA]</scope>
    <source>
        <strain evidence="2 3">NRRL Y-11557</strain>
    </source>
</reference>
<keyword evidence="3" id="KW-1185">Reference proteome</keyword>
<dbReference type="EMBL" id="KV454317">
    <property type="protein sequence ID" value="ODQ68778.1"/>
    <property type="molecule type" value="Genomic_DNA"/>
</dbReference>
<organism evidence="2 3">
    <name type="scientific">Lipomyces starkeyi NRRL Y-11557</name>
    <dbReference type="NCBI Taxonomy" id="675824"/>
    <lineage>
        <taxon>Eukaryota</taxon>
        <taxon>Fungi</taxon>
        <taxon>Dikarya</taxon>
        <taxon>Ascomycota</taxon>
        <taxon>Saccharomycotina</taxon>
        <taxon>Lipomycetes</taxon>
        <taxon>Lipomycetales</taxon>
        <taxon>Lipomycetaceae</taxon>
        <taxon>Lipomyces</taxon>
    </lineage>
</organism>
<proteinExistence type="predicted"/>